<reference evidence="2" key="1">
    <citation type="submission" date="2022-11" db="UniProtKB">
        <authorList>
            <consortium name="WormBaseParasite"/>
        </authorList>
    </citation>
    <scope>IDENTIFICATION</scope>
</reference>
<dbReference type="WBParaSite" id="nRc.2.0.1.t19798-RA">
    <property type="protein sequence ID" value="nRc.2.0.1.t19798-RA"/>
    <property type="gene ID" value="nRc.2.0.1.g19798"/>
</dbReference>
<name>A0A915J1M3_ROMCU</name>
<dbReference type="AlphaFoldDB" id="A0A915J1M3"/>
<evidence type="ECO:0000313" key="1">
    <source>
        <dbReference type="Proteomes" id="UP000887565"/>
    </source>
</evidence>
<accession>A0A915J1M3</accession>
<organism evidence="1 2">
    <name type="scientific">Romanomermis culicivorax</name>
    <name type="common">Nematode worm</name>
    <dbReference type="NCBI Taxonomy" id="13658"/>
    <lineage>
        <taxon>Eukaryota</taxon>
        <taxon>Metazoa</taxon>
        <taxon>Ecdysozoa</taxon>
        <taxon>Nematoda</taxon>
        <taxon>Enoplea</taxon>
        <taxon>Dorylaimia</taxon>
        <taxon>Mermithida</taxon>
        <taxon>Mermithoidea</taxon>
        <taxon>Mermithidae</taxon>
        <taxon>Romanomermis</taxon>
    </lineage>
</organism>
<protein>
    <submittedName>
        <fullName evidence="2">Uncharacterized protein</fullName>
    </submittedName>
</protein>
<evidence type="ECO:0000313" key="2">
    <source>
        <dbReference type="WBParaSite" id="nRc.2.0.1.t19798-RA"/>
    </source>
</evidence>
<proteinExistence type="predicted"/>
<sequence length="141" mass="16299">WSTSKINVRGWLHKPVLRVALCTSWDLLLYSESHVAKSREMCITLMPAIPEIDAKIDIETKTRNETERLKNGNIQDVATLAILESMQRTVDRAMNPASVEKTKAALREQEILEQLMKKRAEQKLLEEKLREQEQQNANKIM</sequence>
<keyword evidence="1" id="KW-1185">Reference proteome</keyword>
<dbReference type="Proteomes" id="UP000887565">
    <property type="component" value="Unplaced"/>
</dbReference>